<evidence type="ECO:0000256" key="1">
    <source>
        <dbReference type="ARBA" id="ARBA00022729"/>
    </source>
</evidence>
<sequence length="281" mass="29969">MTRVTFRTFAFGLAAVFMAASAAHAAEPLRTGVDATFAPHAMVKLGGGLQGFNIDLGEELAKRMGRKIEIEGTEFSGLIPGLNAKKYDFVLAPVTVTPERAKAMLFTEGYINTDFSFVIKKDAPDIKSLEELKGKTIAVNKGSAYENWCKANAEKYGFKYDVYGTNADAIQAVQTGRADANLAGNTVSAWVAKQNPAVKTSYTISTGLVWALAFRHDDTAGRAAASMALKCMKKDGTVSKLAEKWFGFKPGPDSAAVKIETGTGVPGMDGYDPAPVTLKCS</sequence>
<dbReference type="PANTHER" id="PTHR35936">
    <property type="entry name" value="MEMBRANE-BOUND LYTIC MUREIN TRANSGLYCOSYLASE F"/>
    <property type="match status" value="1"/>
</dbReference>
<dbReference type="CDD" id="cd13626">
    <property type="entry name" value="PBP2_Cystine_like"/>
    <property type="match status" value="1"/>
</dbReference>
<evidence type="ECO:0000256" key="2">
    <source>
        <dbReference type="SAM" id="SignalP"/>
    </source>
</evidence>
<dbReference type="Proteomes" id="UP001595711">
    <property type="component" value="Unassembled WGS sequence"/>
</dbReference>
<organism evidence="4 5">
    <name type="scientific">Ferrovibrio xuzhouensis</name>
    <dbReference type="NCBI Taxonomy" id="1576914"/>
    <lineage>
        <taxon>Bacteria</taxon>
        <taxon>Pseudomonadati</taxon>
        <taxon>Pseudomonadota</taxon>
        <taxon>Alphaproteobacteria</taxon>
        <taxon>Rhodospirillales</taxon>
        <taxon>Rhodospirillaceae</taxon>
        <taxon>Ferrovibrio</taxon>
    </lineage>
</organism>
<dbReference type="PANTHER" id="PTHR35936:SF17">
    <property type="entry name" value="ARGININE-BINDING EXTRACELLULAR PROTEIN ARTP"/>
    <property type="match status" value="1"/>
</dbReference>
<keyword evidence="1 2" id="KW-0732">Signal</keyword>
<dbReference type="Gene3D" id="3.40.190.10">
    <property type="entry name" value="Periplasmic binding protein-like II"/>
    <property type="match status" value="2"/>
</dbReference>
<protein>
    <submittedName>
        <fullName evidence="4">Transporter substrate-binding domain-containing protein</fullName>
    </submittedName>
</protein>
<dbReference type="EMBL" id="JBHRYJ010000002">
    <property type="protein sequence ID" value="MFC3676523.1"/>
    <property type="molecule type" value="Genomic_DNA"/>
</dbReference>
<evidence type="ECO:0000313" key="4">
    <source>
        <dbReference type="EMBL" id="MFC3676523.1"/>
    </source>
</evidence>
<dbReference type="InterPro" id="IPR001638">
    <property type="entry name" value="Solute-binding_3/MltF_N"/>
</dbReference>
<evidence type="ECO:0000313" key="5">
    <source>
        <dbReference type="Proteomes" id="UP001595711"/>
    </source>
</evidence>
<evidence type="ECO:0000259" key="3">
    <source>
        <dbReference type="SMART" id="SM00062"/>
    </source>
</evidence>
<dbReference type="RefSeq" id="WP_379727308.1">
    <property type="nucleotide sequence ID" value="NZ_JBHRYJ010000002.1"/>
</dbReference>
<dbReference type="Pfam" id="PF00497">
    <property type="entry name" value="SBP_bac_3"/>
    <property type="match status" value="1"/>
</dbReference>
<name>A0ABV7VHR1_9PROT</name>
<feature type="chain" id="PRO_5046280060" evidence="2">
    <location>
        <begin position="26"/>
        <end position="281"/>
    </location>
</feature>
<feature type="signal peptide" evidence="2">
    <location>
        <begin position="1"/>
        <end position="25"/>
    </location>
</feature>
<accession>A0ABV7VHR1</accession>
<keyword evidence="5" id="KW-1185">Reference proteome</keyword>
<comment type="caution">
    <text evidence="4">The sequence shown here is derived from an EMBL/GenBank/DDBJ whole genome shotgun (WGS) entry which is preliminary data.</text>
</comment>
<proteinExistence type="predicted"/>
<dbReference type="SMART" id="SM00062">
    <property type="entry name" value="PBPb"/>
    <property type="match status" value="1"/>
</dbReference>
<reference evidence="5" key="1">
    <citation type="journal article" date="2019" name="Int. J. Syst. Evol. Microbiol.">
        <title>The Global Catalogue of Microorganisms (GCM) 10K type strain sequencing project: providing services to taxonomists for standard genome sequencing and annotation.</title>
        <authorList>
            <consortium name="The Broad Institute Genomics Platform"/>
            <consortium name="The Broad Institute Genome Sequencing Center for Infectious Disease"/>
            <person name="Wu L."/>
            <person name="Ma J."/>
        </authorList>
    </citation>
    <scope>NUCLEOTIDE SEQUENCE [LARGE SCALE GENOMIC DNA]</scope>
    <source>
        <strain evidence="5">KCTC 42182</strain>
    </source>
</reference>
<gene>
    <name evidence="4" type="ORF">ACFOOQ_13280</name>
</gene>
<dbReference type="SUPFAM" id="SSF53850">
    <property type="entry name" value="Periplasmic binding protein-like II"/>
    <property type="match status" value="1"/>
</dbReference>
<feature type="domain" description="Solute-binding protein family 3/N-terminal" evidence="3">
    <location>
        <begin position="28"/>
        <end position="249"/>
    </location>
</feature>